<gene>
    <name evidence="2" type="ORF">DK847_08945</name>
</gene>
<protein>
    <submittedName>
        <fullName evidence="2">DNA mismatch repair protein MutS</fullName>
    </submittedName>
</protein>
<evidence type="ECO:0000313" key="2">
    <source>
        <dbReference type="EMBL" id="PZF77436.1"/>
    </source>
</evidence>
<reference evidence="3" key="1">
    <citation type="submission" date="2018-06" db="EMBL/GenBank/DDBJ databases">
        <title>Aestuariibacter litoralis strain KCTC 52945T.</title>
        <authorList>
            <person name="Li X."/>
            <person name="Salam N."/>
            <person name="Li J.-L."/>
            <person name="Chen Y.-M."/>
            <person name="Yang Z.-W."/>
            <person name="Zhang L.-Y."/>
            <person name="Han M.-X."/>
            <person name="Xiao M."/>
            <person name="Li W.-J."/>
        </authorList>
    </citation>
    <scope>NUCLEOTIDE SEQUENCE [LARGE SCALE GENOMIC DNA]</scope>
    <source>
        <strain evidence="3">KCTC 52945</strain>
    </source>
</reference>
<dbReference type="EMBL" id="QKVK01000003">
    <property type="protein sequence ID" value="PZF77436.1"/>
    <property type="molecule type" value="Genomic_DNA"/>
</dbReference>
<dbReference type="AlphaFoldDB" id="A0A2W2BVD2"/>
<dbReference type="InterPro" id="IPR002625">
    <property type="entry name" value="Smr_dom"/>
</dbReference>
<dbReference type="Gene3D" id="3.30.1370.110">
    <property type="match status" value="1"/>
</dbReference>
<dbReference type="Proteomes" id="UP000248795">
    <property type="component" value="Unassembled WGS sequence"/>
</dbReference>
<name>A0A2W2BVD2_9HYPH</name>
<proteinExistence type="predicted"/>
<evidence type="ECO:0000259" key="1">
    <source>
        <dbReference type="PROSITE" id="PS50828"/>
    </source>
</evidence>
<comment type="caution">
    <text evidence="2">The sequence shown here is derived from an EMBL/GenBank/DDBJ whole genome shotgun (WGS) entry which is preliminary data.</text>
</comment>
<dbReference type="PROSITE" id="PS50828">
    <property type="entry name" value="SMR"/>
    <property type="match status" value="1"/>
</dbReference>
<sequence length="191" mass="21392">MIRKPPDYELWLEATKTVKPLRTRSGSAASRPAALPTSAKKKLVNMPSAPHVHVPSPLHRPPPQITGLDRRTTQRLTRGQVEIDRRLDLHGTGVEMARVHLLGFLRDSQATGARNVLIITGKGDSPFSRHTLHGAGHFHAPERAGRLRRLVTEWFHEAEFRSLVAGFQPAHPKHGGGGAYYVRVRRLRDER</sequence>
<dbReference type="InterPro" id="IPR036063">
    <property type="entry name" value="Smr_dom_sf"/>
</dbReference>
<feature type="domain" description="Smr" evidence="1">
    <location>
        <begin position="87"/>
        <end position="185"/>
    </location>
</feature>
<organism evidence="2 3">
    <name type="scientific">Aestuariivirga litoralis</name>
    <dbReference type="NCBI Taxonomy" id="2650924"/>
    <lineage>
        <taxon>Bacteria</taxon>
        <taxon>Pseudomonadati</taxon>
        <taxon>Pseudomonadota</taxon>
        <taxon>Alphaproteobacteria</taxon>
        <taxon>Hyphomicrobiales</taxon>
        <taxon>Aestuariivirgaceae</taxon>
        <taxon>Aestuariivirga</taxon>
    </lineage>
</organism>
<dbReference type="PANTHER" id="PTHR35562">
    <property type="entry name" value="DNA ENDONUCLEASE SMRA-RELATED"/>
    <property type="match status" value="1"/>
</dbReference>
<accession>A0A2W2BVD2</accession>
<dbReference type="SUPFAM" id="SSF160443">
    <property type="entry name" value="SMR domain-like"/>
    <property type="match status" value="1"/>
</dbReference>
<dbReference type="PANTHER" id="PTHR35562:SF2">
    <property type="entry name" value="DNA ENDONUCLEASE SMRA-RELATED"/>
    <property type="match status" value="1"/>
</dbReference>
<dbReference type="Pfam" id="PF01713">
    <property type="entry name" value="Smr"/>
    <property type="match status" value="1"/>
</dbReference>
<evidence type="ECO:0000313" key="3">
    <source>
        <dbReference type="Proteomes" id="UP000248795"/>
    </source>
</evidence>
<keyword evidence="3" id="KW-1185">Reference proteome</keyword>